<evidence type="ECO:0000259" key="2">
    <source>
        <dbReference type="PROSITE" id="PS00028"/>
    </source>
</evidence>
<evidence type="ECO:0000313" key="3">
    <source>
        <dbReference type="EMBL" id="CAB3376375.1"/>
    </source>
</evidence>
<evidence type="ECO:0000256" key="1">
    <source>
        <dbReference type="SAM" id="MobiDB-lite"/>
    </source>
</evidence>
<feature type="compositionally biased region" description="Low complexity" evidence="1">
    <location>
        <begin position="203"/>
        <end position="213"/>
    </location>
</feature>
<dbReference type="GO" id="GO:0005634">
    <property type="term" value="C:nucleus"/>
    <property type="evidence" value="ECO:0007669"/>
    <property type="project" value="InterPro"/>
</dbReference>
<feature type="compositionally biased region" description="Polar residues" evidence="1">
    <location>
        <begin position="92"/>
        <end position="117"/>
    </location>
</feature>
<dbReference type="Proteomes" id="UP000494165">
    <property type="component" value="Unassembled WGS sequence"/>
</dbReference>
<dbReference type="InterPro" id="IPR012934">
    <property type="entry name" value="Znf_AD"/>
</dbReference>
<dbReference type="AlphaFoldDB" id="A0A8S1D836"/>
<gene>
    <name evidence="3" type="ORF">CLODIP_2_CD03742</name>
</gene>
<feature type="domain" description="C2H2-type" evidence="2">
    <location>
        <begin position="238"/>
        <end position="259"/>
    </location>
</feature>
<dbReference type="SMART" id="SM00868">
    <property type="entry name" value="zf-AD"/>
    <property type="match status" value="1"/>
</dbReference>
<reference evidence="3 4" key="1">
    <citation type="submission" date="2020-04" db="EMBL/GenBank/DDBJ databases">
        <authorList>
            <person name="Alioto T."/>
            <person name="Alioto T."/>
            <person name="Gomez Garrido J."/>
        </authorList>
    </citation>
    <scope>NUCLEOTIDE SEQUENCE [LARGE SCALE GENOMIC DNA]</scope>
</reference>
<dbReference type="SUPFAM" id="SSF57716">
    <property type="entry name" value="Glucocorticoid receptor-like (DNA-binding domain)"/>
    <property type="match status" value="1"/>
</dbReference>
<comment type="caution">
    <text evidence="3">The sequence shown here is derived from an EMBL/GenBank/DDBJ whole genome shotgun (WGS) entry which is preliminary data.</text>
</comment>
<dbReference type="Pfam" id="PF07776">
    <property type="entry name" value="zf-AD"/>
    <property type="match status" value="1"/>
</dbReference>
<accession>A0A8S1D836</accession>
<evidence type="ECO:0000313" key="4">
    <source>
        <dbReference type="Proteomes" id="UP000494165"/>
    </source>
</evidence>
<dbReference type="GO" id="GO:0008270">
    <property type="term" value="F:zinc ion binding"/>
    <property type="evidence" value="ECO:0007669"/>
    <property type="project" value="InterPro"/>
</dbReference>
<feature type="compositionally biased region" description="Polar residues" evidence="1">
    <location>
        <begin position="172"/>
        <end position="182"/>
    </location>
</feature>
<dbReference type="InterPro" id="IPR013087">
    <property type="entry name" value="Znf_C2H2_type"/>
</dbReference>
<organism evidence="3 4">
    <name type="scientific">Cloeon dipterum</name>
    <dbReference type="NCBI Taxonomy" id="197152"/>
    <lineage>
        <taxon>Eukaryota</taxon>
        <taxon>Metazoa</taxon>
        <taxon>Ecdysozoa</taxon>
        <taxon>Arthropoda</taxon>
        <taxon>Hexapoda</taxon>
        <taxon>Insecta</taxon>
        <taxon>Pterygota</taxon>
        <taxon>Palaeoptera</taxon>
        <taxon>Ephemeroptera</taxon>
        <taxon>Pisciforma</taxon>
        <taxon>Baetidae</taxon>
        <taxon>Cloeon</taxon>
    </lineage>
</organism>
<feature type="region of interest" description="Disordered" evidence="1">
    <location>
        <begin position="92"/>
        <end position="224"/>
    </location>
</feature>
<name>A0A8S1D836_9INSE</name>
<keyword evidence="4" id="KW-1185">Reference proteome</keyword>
<feature type="compositionally biased region" description="Basic and acidic residues" evidence="1">
    <location>
        <begin position="155"/>
        <end position="171"/>
    </location>
</feature>
<proteinExistence type="predicted"/>
<protein>
    <recommendedName>
        <fullName evidence="2">C2H2-type domain-containing protein</fullName>
    </recommendedName>
</protein>
<feature type="compositionally biased region" description="Basic residues" evidence="1">
    <location>
        <begin position="184"/>
        <end position="198"/>
    </location>
</feature>
<dbReference type="PROSITE" id="PS00028">
    <property type="entry name" value="ZINC_FINGER_C2H2_1"/>
    <property type="match status" value="1"/>
</dbReference>
<dbReference type="EMBL" id="CADEPI010000127">
    <property type="protein sequence ID" value="CAB3376375.1"/>
    <property type="molecule type" value="Genomic_DNA"/>
</dbReference>
<dbReference type="Gene3D" id="3.40.1800.20">
    <property type="match status" value="1"/>
</dbReference>
<sequence>MSEPGGSTARAKMKNISCRFCLTKDTALFNIYKDGPLGKPVVKIKNCIPHFKRTELMNLSKFICYKCLAFVDDMEKFLLRAKTASQSVKQEPSITSEVTQNTQLMYSPTNDSLVSKNKTLRPFHSQGNRTVERVTVPATSYSQGCKPASKKFKQRPSEEQKYRVQKSERSETNLGSVKTPNRSPVKKGPPKLTTRKSLPKPSPVKSPQVQSKKGTPCFVPKYSSPNSNSTDMFSDLYCHLCRTRLPMDANLYKHIFDVHSSL</sequence>